<dbReference type="OrthoDB" id="5957063at2"/>
<feature type="region of interest" description="Disordered" evidence="1">
    <location>
        <begin position="24"/>
        <end position="70"/>
    </location>
</feature>
<keyword evidence="2" id="KW-0732">Signal</keyword>
<dbReference type="STRING" id="443144.GM21_2741"/>
<feature type="compositionally biased region" description="Basic and acidic residues" evidence="1">
    <location>
        <begin position="44"/>
        <end position="70"/>
    </location>
</feature>
<evidence type="ECO:0000313" key="4">
    <source>
        <dbReference type="EMBL" id="ACT18777.1"/>
    </source>
</evidence>
<dbReference type="InterPro" id="IPR051686">
    <property type="entry name" value="Lipoprotein_DolP"/>
</dbReference>
<protein>
    <submittedName>
        <fullName evidence="4">Transport-associated protein</fullName>
    </submittedName>
</protein>
<feature type="signal peptide" evidence="2">
    <location>
        <begin position="1"/>
        <end position="24"/>
    </location>
</feature>
<dbReference type="AlphaFoldDB" id="C6E1C9"/>
<organism evidence="4">
    <name type="scientific">Geobacter sp. (strain M21)</name>
    <dbReference type="NCBI Taxonomy" id="443144"/>
    <lineage>
        <taxon>Bacteria</taxon>
        <taxon>Pseudomonadati</taxon>
        <taxon>Thermodesulfobacteriota</taxon>
        <taxon>Desulfuromonadia</taxon>
        <taxon>Geobacterales</taxon>
        <taxon>Geobacteraceae</taxon>
        <taxon>Geobacter</taxon>
    </lineage>
</organism>
<reference evidence="4" key="1">
    <citation type="submission" date="2009-07" db="EMBL/GenBank/DDBJ databases">
        <title>Complete sequence of Geobacter sp. M21.</title>
        <authorList>
            <consortium name="US DOE Joint Genome Institute"/>
            <person name="Lucas S."/>
            <person name="Copeland A."/>
            <person name="Lapidus A."/>
            <person name="Glavina del Rio T."/>
            <person name="Dalin E."/>
            <person name="Tice H."/>
            <person name="Bruce D."/>
            <person name="Goodwin L."/>
            <person name="Pitluck S."/>
            <person name="Saunders E."/>
            <person name="Brettin T."/>
            <person name="Detter J.C."/>
            <person name="Han C."/>
            <person name="Larimer F."/>
            <person name="Land M."/>
            <person name="Hauser L."/>
            <person name="Kyrpides N."/>
            <person name="Ovchinnikova G."/>
            <person name="Lovley D."/>
        </authorList>
    </citation>
    <scope>NUCLEOTIDE SEQUENCE [LARGE SCALE GENOMIC DNA]</scope>
    <source>
        <strain evidence="4">M21</strain>
    </source>
</reference>
<accession>C6E1C9</accession>
<name>C6E1C9_GEOSM</name>
<dbReference type="PROSITE" id="PS50914">
    <property type="entry name" value="BON"/>
    <property type="match status" value="1"/>
</dbReference>
<dbReference type="eggNOG" id="COG2823">
    <property type="taxonomic scope" value="Bacteria"/>
</dbReference>
<evidence type="ECO:0000259" key="3">
    <source>
        <dbReference type="PROSITE" id="PS50914"/>
    </source>
</evidence>
<evidence type="ECO:0000256" key="2">
    <source>
        <dbReference type="SAM" id="SignalP"/>
    </source>
</evidence>
<dbReference type="Gene3D" id="3.30.1340.30">
    <property type="match status" value="1"/>
</dbReference>
<dbReference type="InterPro" id="IPR007055">
    <property type="entry name" value="BON_dom"/>
</dbReference>
<dbReference type="EMBL" id="CP001661">
    <property type="protein sequence ID" value="ACT18777.1"/>
    <property type="molecule type" value="Genomic_DNA"/>
</dbReference>
<dbReference type="HOGENOM" id="CLU_143372_0_0_7"/>
<proteinExistence type="predicted"/>
<gene>
    <name evidence="4" type="ordered locus">GM21_2741</name>
</gene>
<dbReference type="KEGG" id="gem:GM21_2741"/>
<evidence type="ECO:0000256" key="1">
    <source>
        <dbReference type="SAM" id="MobiDB-lite"/>
    </source>
</evidence>
<dbReference type="PANTHER" id="PTHR34606:SF15">
    <property type="entry name" value="BON DOMAIN-CONTAINING PROTEIN"/>
    <property type="match status" value="1"/>
</dbReference>
<dbReference type="Pfam" id="PF04972">
    <property type="entry name" value="BON"/>
    <property type="match status" value="1"/>
</dbReference>
<sequence>MRRKAISIVFCFALAAGLSGTALAGGMAPETRSDENGEKAPMGRGDKGAADKGRAADDEGARAQGESKSDLEITARIRRSIVDHERLSMYAHNVKIYTKNGQVTLKGAVRTKQEKRMVEDLAQKVAGKGKVTNKLLIRPE</sequence>
<dbReference type="PANTHER" id="PTHR34606">
    <property type="entry name" value="BON DOMAIN-CONTAINING PROTEIN"/>
    <property type="match status" value="1"/>
</dbReference>
<feature type="chain" id="PRO_5002964440" evidence="2">
    <location>
        <begin position="25"/>
        <end position="140"/>
    </location>
</feature>
<feature type="domain" description="BON" evidence="3">
    <location>
        <begin position="69"/>
        <end position="139"/>
    </location>
</feature>